<evidence type="ECO:0000313" key="6">
    <source>
        <dbReference type="EMBL" id="MCK9878619.1"/>
    </source>
</evidence>
<evidence type="ECO:0000256" key="2">
    <source>
        <dbReference type="ARBA" id="ARBA00022723"/>
    </source>
</evidence>
<comment type="similarity">
    <text evidence="4">Belongs to the HypA/HybF family.</text>
</comment>
<feature type="binding site" evidence="4">
    <location>
        <position position="93"/>
    </location>
    <ligand>
        <name>Zn(2+)</name>
        <dbReference type="ChEBI" id="CHEBI:29105"/>
    </ligand>
</feature>
<keyword evidence="2 4" id="KW-0479">Metal-binding</keyword>
<feature type="binding site" evidence="4">
    <location>
        <position position="90"/>
    </location>
    <ligand>
        <name>Zn(2+)</name>
        <dbReference type="ChEBI" id="CHEBI:29105"/>
    </ligand>
</feature>
<feature type="binding site" evidence="4">
    <location>
        <position position="2"/>
    </location>
    <ligand>
        <name>Ni(2+)</name>
        <dbReference type="ChEBI" id="CHEBI:49786"/>
    </ligand>
</feature>
<reference evidence="6 7" key="1">
    <citation type="submission" date="2022-04" db="EMBL/GenBank/DDBJ databases">
        <title>Genome diversity in the genus Frankia.</title>
        <authorList>
            <person name="Carlos-Shanley C."/>
            <person name="Hahn D."/>
        </authorList>
    </citation>
    <scope>NUCLEOTIDE SEQUENCE [LARGE SCALE GENOMIC DNA]</scope>
    <source>
        <strain evidence="6 7">Ag45/Mut15</strain>
    </source>
</reference>
<feature type="binding site" evidence="4">
    <location>
        <position position="74"/>
    </location>
    <ligand>
        <name>Zn(2+)</name>
        <dbReference type="ChEBI" id="CHEBI:29105"/>
    </ligand>
</feature>
<evidence type="ECO:0000313" key="7">
    <source>
        <dbReference type="Proteomes" id="UP001201873"/>
    </source>
</evidence>
<proteinExistence type="inferred from homology"/>
<dbReference type="HAMAP" id="MF_00213">
    <property type="entry name" value="HypA_HybF"/>
    <property type="match status" value="1"/>
</dbReference>
<keyword evidence="7" id="KW-1185">Reference proteome</keyword>
<dbReference type="Pfam" id="PF01155">
    <property type="entry name" value="HypA"/>
    <property type="match status" value="1"/>
</dbReference>
<feature type="compositionally biased region" description="Pro residues" evidence="5">
    <location>
        <begin position="149"/>
        <end position="163"/>
    </location>
</feature>
<dbReference type="RefSeq" id="WP_248826711.1">
    <property type="nucleotide sequence ID" value="NZ_JALKFT010000039.1"/>
</dbReference>
<dbReference type="EMBL" id="JALKFT010000039">
    <property type="protein sequence ID" value="MCK9878619.1"/>
    <property type="molecule type" value="Genomic_DNA"/>
</dbReference>
<evidence type="ECO:0000256" key="1">
    <source>
        <dbReference type="ARBA" id="ARBA00022596"/>
    </source>
</evidence>
<dbReference type="Proteomes" id="UP001201873">
    <property type="component" value="Unassembled WGS sequence"/>
</dbReference>
<dbReference type="Gene3D" id="3.30.2320.80">
    <property type="match status" value="1"/>
</dbReference>
<evidence type="ECO:0000256" key="5">
    <source>
        <dbReference type="SAM" id="MobiDB-lite"/>
    </source>
</evidence>
<organism evidence="6 7">
    <name type="scientific">Frankia umida</name>
    <dbReference type="NCBI Taxonomy" id="573489"/>
    <lineage>
        <taxon>Bacteria</taxon>
        <taxon>Bacillati</taxon>
        <taxon>Actinomycetota</taxon>
        <taxon>Actinomycetes</taxon>
        <taxon>Frankiales</taxon>
        <taxon>Frankiaceae</taxon>
        <taxon>Frankia</taxon>
    </lineage>
</organism>
<keyword evidence="3 4" id="KW-0862">Zinc</keyword>
<feature type="region of interest" description="Disordered" evidence="5">
    <location>
        <begin position="121"/>
        <end position="163"/>
    </location>
</feature>
<feature type="binding site" evidence="4">
    <location>
        <position position="77"/>
    </location>
    <ligand>
        <name>Zn(2+)</name>
        <dbReference type="ChEBI" id="CHEBI:29105"/>
    </ligand>
</feature>
<dbReference type="InterPro" id="IPR000688">
    <property type="entry name" value="HypA/HybF"/>
</dbReference>
<keyword evidence="1 4" id="KW-0533">Nickel</keyword>
<evidence type="ECO:0000256" key="3">
    <source>
        <dbReference type="ARBA" id="ARBA00022833"/>
    </source>
</evidence>
<accession>A0ABT0K556</accession>
<sequence length="163" mass="16805">MHELSICRSVADIVARHAGGRRVSVVRLRVGALRQVVPDTLIACWEWAWASHPDGAVLAGSVLEVDHVPARVSCRACGAHGALVRPFVACATCGADAGHLDLTSGEEFLVTSFELAPAEPAPTDLASTDLASTDLASTDLASGEHVPSAPTPSEPAPNAPAEV</sequence>
<evidence type="ECO:0000256" key="4">
    <source>
        <dbReference type="HAMAP-Rule" id="MF_00213"/>
    </source>
</evidence>
<feature type="compositionally biased region" description="Polar residues" evidence="5">
    <location>
        <begin position="125"/>
        <end position="140"/>
    </location>
</feature>
<name>A0ABT0K556_9ACTN</name>
<protein>
    <recommendedName>
        <fullName evidence="4">Hydrogenase maturation factor HypA</fullName>
    </recommendedName>
</protein>
<gene>
    <name evidence="4" type="primary">hypA</name>
    <name evidence="6" type="ORF">MXD59_23120</name>
</gene>
<dbReference type="PANTHER" id="PTHR34535:SF3">
    <property type="entry name" value="HYDROGENASE MATURATION FACTOR HYPA"/>
    <property type="match status" value="1"/>
</dbReference>
<comment type="caution">
    <text evidence="6">The sequence shown here is derived from an EMBL/GenBank/DDBJ whole genome shotgun (WGS) entry which is preliminary data.</text>
</comment>
<comment type="function">
    <text evidence="4">Involved in the maturation of [NiFe] hydrogenases. Required for nickel insertion into the metal center of the hydrogenase.</text>
</comment>
<dbReference type="PANTHER" id="PTHR34535">
    <property type="entry name" value="HYDROGENASE MATURATION FACTOR HYPA"/>
    <property type="match status" value="1"/>
</dbReference>